<dbReference type="InterPro" id="IPR036259">
    <property type="entry name" value="MFS_trans_sf"/>
</dbReference>
<dbReference type="Proteomes" id="UP000326837">
    <property type="component" value="Chromosome"/>
</dbReference>
<sequence>MAAQHTTDSSTTDLSLTRTAQRKAFSLLPPSLGLKLLVLVSGAVLMGLEIVGSRILAPYFGNSVFVWGSLISLFLIALSVGYYIGGGLSDRYPSRALLNTILLAVAALMFLIVIIGQPVCDAILRAKFGEKSGPFLAGAILFLLPSIGMGMVSPFAIRLATSTVASVGKTAGTLYALSTLGSILGTMLTTFVLIPNFGAGAILKGLAGALAIVAIATFQFGSGGAAIRGSAVILAAVAAGIFGLGDLRAASLPPGSELVREINTPYHHISVIDNKLDSQRELKFDRFTESAIELSPPHRTKSLYTNYFNLAFLPQPKIRRALFIGAGGGVGPKAFHEHDPTMEIDVVDIDQAVLDVARMDFYMPEGENIRAIAADGRTFVRNSPDGHYDAIFLDAFTIGGRIPFHLVTREFFQLCRQKLAPGGVLVMNVNSAVRGENARIFESMYTTLGEAFPQVHAFALYHQLGLRDQSTNVMLVAVNSDQKLSPEDWLAKAVAYESPSHIGNAEVRRMVNDLLTTLPPMKQATLFTDDYAPIETMSF</sequence>
<feature type="transmembrane region" description="Helical" evidence="5">
    <location>
        <begin position="64"/>
        <end position="84"/>
    </location>
</feature>
<keyword evidence="5" id="KW-0812">Transmembrane</keyword>
<comment type="similarity">
    <text evidence="1">Belongs to the spermidine/spermine synthase family.</text>
</comment>
<keyword evidence="3 4" id="KW-0620">Polyamine biosynthesis</keyword>
<feature type="transmembrane region" description="Helical" evidence="5">
    <location>
        <begin position="226"/>
        <end position="244"/>
    </location>
</feature>
<dbReference type="SUPFAM" id="SSF103473">
    <property type="entry name" value="MFS general substrate transporter"/>
    <property type="match status" value="1"/>
</dbReference>
<evidence type="ECO:0000313" key="7">
    <source>
        <dbReference type="EMBL" id="BBO31405.1"/>
    </source>
</evidence>
<feature type="transmembrane region" description="Helical" evidence="5">
    <location>
        <begin position="201"/>
        <end position="220"/>
    </location>
</feature>
<dbReference type="Pfam" id="PF01564">
    <property type="entry name" value="Spermine_synth"/>
    <property type="match status" value="1"/>
</dbReference>
<dbReference type="Gene3D" id="3.40.50.150">
    <property type="entry name" value="Vaccinia Virus protein VP39"/>
    <property type="match status" value="1"/>
</dbReference>
<dbReference type="GO" id="GO:0010487">
    <property type="term" value="F:thermospermine synthase activity"/>
    <property type="evidence" value="ECO:0007669"/>
    <property type="project" value="TreeGrafter"/>
</dbReference>
<evidence type="ECO:0000256" key="4">
    <source>
        <dbReference type="PROSITE-ProRule" id="PRU00354"/>
    </source>
</evidence>
<organism evidence="7 8">
    <name type="scientific">Lacipirellula parvula</name>
    <dbReference type="NCBI Taxonomy" id="2650471"/>
    <lineage>
        <taxon>Bacteria</taxon>
        <taxon>Pseudomonadati</taxon>
        <taxon>Planctomycetota</taxon>
        <taxon>Planctomycetia</taxon>
        <taxon>Pirellulales</taxon>
        <taxon>Lacipirellulaceae</taxon>
        <taxon>Lacipirellula</taxon>
    </lineage>
</organism>
<accession>A0A5K7X4T4</accession>
<evidence type="ECO:0000259" key="6">
    <source>
        <dbReference type="PROSITE" id="PS51006"/>
    </source>
</evidence>
<feature type="active site" description="Proton acceptor" evidence="4">
    <location>
        <position position="394"/>
    </location>
</feature>
<keyword evidence="5" id="KW-1133">Transmembrane helix</keyword>
<dbReference type="PROSITE" id="PS51006">
    <property type="entry name" value="PABS_2"/>
    <property type="match status" value="1"/>
</dbReference>
<proteinExistence type="inferred from homology"/>
<dbReference type="EMBL" id="AP021861">
    <property type="protein sequence ID" value="BBO31405.1"/>
    <property type="molecule type" value="Genomic_DNA"/>
</dbReference>
<reference evidence="8" key="1">
    <citation type="submission" date="2019-10" db="EMBL/GenBank/DDBJ databases">
        <title>Lacipirellula parvula gen. nov., sp. nov., representing a lineage of planctomycetes widespread in freshwater anoxic habitats, and description of the family Lacipirellulaceae.</title>
        <authorList>
            <person name="Dedysh S.N."/>
            <person name="Kulichevskaya I.S."/>
            <person name="Beletsky A.V."/>
            <person name="Rakitin A.L."/>
            <person name="Mardanov A.V."/>
            <person name="Ivanova A.A."/>
            <person name="Saltykova V.X."/>
            <person name="Rijpstra W.I.C."/>
            <person name="Sinninghe Damste J.S."/>
            <person name="Ravin N.V."/>
        </authorList>
    </citation>
    <scope>NUCLEOTIDE SEQUENCE [LARGE SCALE GENOMIC DNA]</scope>
    <source>
        <strain evidence="8">PX69</strain>
    </source>
</reference>
<gene>
    <name evidence="7" type="ORF">PLANPX_1017</name>
</gene>
<dbReference type="PANTHER" id="PTHR43317:SF1">
    <property type="entry name" value="THERMOSPERMINE SYNTHASE ACAULIS5"/>
    <property type="match status" value="1"/>
</dbReference>
<feature type="transmembrane region" description="Helical" evidence="5">
    <location>
        <begin position="172"/>
        <end position="194"/>
    </location>
</feature>
<dbReference type="NCBIfam" id="NF037959">
    <property type="entry name" value="MFS_SpdSyn"/>
    <property type="match status" value="1"/>
</dbReference>
<dbReference type="SUPFAM" id="SSF53335">
    <property type="entry name" value="S-adenosyl-L-methionine-dependent methyltransferases"/>
    <property type="match status" value="1"/>
</dbReference>
<name>A0A5K7X4T4_9BACT</name>
<evidence type="ECO:0000256" key="5">
    <source>
        <dbReference type="SAM" id="Phobius"/>
    </source>
</evidence>
<keyword evidence="8" id="KW-1185">Reference proteome</keyword>
<dbReference type="RefSeq" id="WP_152097560.1">
    <property type="nucleotide sequence ID" value="NZ_AP021861.1"/>
</dbReference>
<feature type="transmembrane region" description="Helical" evidence="5">
    <location>
        <begin position="32"/>
        <end position="52"/>
    </location>
</feature>
<dbReference type="InterPro" id="IPR029063">
    <property type="entry name" value="SAM-dependent_MTases_sf"/>
</dbReference>
<dbReference type="CDD" id="cd02440">
    <property type="entry name" value="AdoMet_MTases"/>
    <property type="match status" value="1"/>
</dbReference>
<dbReference type="AlphaFoldDB" id="A0A5K7X4T4"/>
<dbReference type="PANTHER" id="PTHR43317">
    <property type="entry name" value="THERMOSPERMINE SYNTHASE ACAULIS5"/>
    <property type="match status" value="1"/>
</dbReference>
<protein>
    <recommendedName>
        <fullName evidence="6">PABS domain-containing protein</fullName>
    </recommendedName>
</protein>
<keyword evidence="2 4" id="KW-0808">Transferase</keyword>
<feature type="transmembrane region" description="Helical" evidence="5">
    <location>
        <begin position="135"/>
        <end position="160"/>
    </location>
</feature>
<dbReference type="GO" id="GO:0006596">
    <property type="term" value="P:polyamine biosynthetic process"/>
    <property type="evidence" value="ECO:0007669"/>
    <property type="project" value="UniProtKB-UniRule"/>
</dbReference>
<dbReference type="KEGG" id="lpav:PLANPX_1017"/>
<evidence type="ECO:0000256" key="3">
    <source>
        <dbReference type="ARBA" id="ARBA00023115"/>
    </source>
</evidence>
<evidence type="ECO:0000256" key="1">
    <source>
        <dbReference type="ARBA" id="ARBA00007867"/>
    </source>
</evidence>
<dbReference type="InterPro" id="IPR030374">
    <property type="entry name" value="PABS"/>
</dbReference>
<keyword evidence="5" id="KW-0472">Membrane</keyword>
<evidence type="ECO:0000313" key="8">
    <source>
        <dbReference type="Proteomes" id="UP000326837"/>
    </source>
</evidence>
<feature type="domain" description="PABS" evidence="6">
    <location>
        <begin position="239"/>
        <end position="481"/>
    </location>
</feature>
<evidence type="ECO:0000256" key="2">
    <source>
        <dbReference type="ARBA" id="ARBA00022679"/>
    </source>
</evidence>
<feature type="transmembrane region" description="Helical" evidence="5">
    <location>
        <begin position="96"/>
        <end position="115"/>
    </location>
</feature>